<dbReference type="Gene3D" id="3.40.960.10">
    <property type="entry name" value="VSR Endonuclease"/>
    <property type="match status" value="1"/>
</dbReference>
<reference evidence="1 2" key="1">
    <citation type="journal article" date="2013" name="Nat. Commun.">
        <title>Genome sequence and functional genomic analysis of the oil-degrading bacterium Oleispira antarctica.</title>
        <authorList>
            <person name="Kube M."/>
            <person name="Chernikova T.N."/>
            <person name="Al-Ramahi Y."/>
            <person name="Beloqui A."/>
            <person name="Lopez-Cortez N."/>
            <person name="Guazzaroni M.E."/>
            <person name="Heipieper H.J."/>
            <person name="Klages S."/>
            <person name="Kotsyurbenko O.R."/>
            <person name="Langer I."/>
            <person name="Nechitaylo T.Y."/>
            <person name="Lunsdorf H."/>
            <person name="Fernandez M."/>
            <person name="Juarez S."/>
            <person name="Ciordia S."/>
            <person name="Singer A."/>
            <person name="Kagan O."/>
            <person name="Egorova O."/>
            <person name="Petit P.A."/>
            <person name="Stogios P."/>
            <person name="Kim Y."/>
            <person name="Tchigvintsev A."/>
            <person name="Flick R."/>
            <person name="Denaro R."/>
            <person name="Genovese M."/>
            <person name="Albar J.P."/>
            <person name="Reva O.N."/>
            <person name="Martinez-Gomariz M."/>
            <person name="Tran H."/>
            <person name="Ferrer M."/>
            <person name="Savchenko A."/>
            <person name="Yakunin A.F."/>
            <person name="Yakimov M.M."/>
            <person name="Golyshina O.V."/>
            <person name="Reinhardt R."/>
            <person name="Golyshin P.N."/>
        </authorList>
    </citation>
    <scope>NUCLEOTIDE SEQUENCE [LARGE SCALE GENOMIC DNA]</scope>
</reference>
<name>R4YKS8_OLEAN</name>
<dbReference type="HOGENOM" id="CLU_076055_0_0_6"/>
<dbReference type="Proteomes" id="UP000032749">
    <property type="component" value="Chromosome"/>
</dbReference>
<dbReference type="KEGG" id="oai:OLEAN_C10450"/>
<evidence type="ECO:0000313" key="1">
    <source>
        <dbReference type="EMBL" id="CCK75221.1"/>
    </source>
</evidence>
<accession>R4YKS8</accession>
<keyword evidence="2" id="KW-1185">Reference proteome</keyword>
<proteinExistence type="predicted"/>
<sequence>MAEQPANFFSTTQIAKKLDRDAKDVFSLLSDRGWIKREGKVWRLSAKGEFEGGRYTQHERFGEYIVWPETIKDHRLFSSETFTFLTASQLGKPHKIAAKRMNLILSELGWIERFHHGWKLTALGEAVGGQQVEHESTGMPYAQWPERVRHNLQFKATLEKLSQHNEHLSKEADFFIANDRLCGCLDGHQVESAALAEIDNWLYIAGISHAYRREIPTELDHGTERIKESISCDFYLPSGHIYIEYWGQERSPADLQRKLARKEIYHAAKLKLIELDESDLDQLDDVMPKLLLQHDVDVY</sequence>
<evidence type="ECO:0008006" key="3">
    <source>
        <dbReference type="Google" id="ProtNLM"/>
    </source>
</evidence>
<evidence type="ECO:0000313" key="2">
    <source>
        <dbReference type="Proteomes" id="UP000032749"/>
    </source>
</evidence>
<dbReference type="AlphaFoldDB" id="R4YKS8"/>
<organism evidence="1 2">
    <name type="scientific">Oleispira antarctica RB-8</name>
    <dbReference type="NCBI Taxonomy" id="698738"/>
    <lineage>
        <taxon>Bacteria</taxon>
        <taxon>Pseudomonadati</taxon>
        <taxon>Pseudomonadota</taxon>
        <taxon>Gammaproteobacteria</taxon>
        <taxon>Oceanospirillales</taxon>
        <taxon>Oceanospirillaceae</taxon>
        <taxon>Oleispira</taxon>
    </lineage>
</organism>
<gene>
    <name evidence="1" type="ORF">OLEAN_C10450</name>
</gene>
<dbReference type="STRING" id="698738.OLEAN_C10450"/>
<dbReference type="EMBL" id="FO203512">
    <property type="protein sequence ID" value="CCK75221.1"/>
    <property type="molecule type" value="Genomic_DNA"/>
</dbReference>
<dbReference type="OrthoDB" id="5500241at2"/>
<protein>
    <recommendedName>
        <fullName evidence="3">Glycerol kinase</fullName>
    </recommendedName>
</protein>